<protein>
    <submittedName>
        <fullName evidence="1">Uncharacterized protein</fullName>
    </submittedName>
</protein>
<dbReference type="AlphaFoldDB" id="A0A8F2IV73"/>
<accession>A0A8F2IV73</accession>
<proteinExistence type="predicted"/>
<reference evidence="1" key="1">
    <citation type="journal article" date="2021" name="Infect. Genet. Evol.">
        <title>Novel prophage-like sequences in Mycoplasma anserisalpingitidis.</title>
        <authorList>
            <person name="Kovacs A.B."/>
            <person name="Wehmann E."/>
            <person name="Svab D."/>
            <person name="Beko K."/>
            <person name="Grozner D."/>
            <person name="Mitter A."/>
            <person name="Bali K."/>
            <person name="Morrow C.J."/>
            <person name="Banyai K."/>
            <person name="Gyuranecz M."/>
        </authorList>
    </citation>
    <scope>NUCLEOTIDE SEQUENCE</scope>
    <source>
        <strain evidence="1">MYCAV675</strain>
    </source>
</reference>
<sequence length="140" mass="17166">MEIMNDKNSIFSFSLTSEYKFQKDENFDVKKYENHKRIFEFSKYTMDNLLENFKRSKLDFVYIYEKRYNEVKIFLKVRSRLTKYWALIDITDLTLLLIKFEVFSFQKINSKEVAKLPREVIHFYKRNWIKEGIELNAGKN</sequence>
<organism evidence="1">
    <name type="scientific">Mycoplasma anserisalpingitidis</name>
    <dbReference type="NCBI Taxonomy" id="519450"/>
    <lineage>
        <taxon>Bacteria</taxon>
        <taxon>Bacillati</taxon>
        <taxon>Mycoplasmatota</taxon>
        <taxon>Mollicutes</taxon>
        <taxon>Mycoplasmataceae</taxon>
        <taxon>Mycoplasma</taxon>
    </lineage>
</organism>
<evidence type="ECO:0000313" key="1">
    <source>
        <dbReference type="EMBL" id="QWT28841.1"/>
    </source>
</evidence>
<name>A0A8F2IV73_9MOLU</name>
<dbReference type="EMBL" id="MT872814">
    <property type="protein sequence ID" value="QWT28841.1"/>
    <property type="molecule type" value="Genomic_DNA"/>
</dbReference>